<reference evidence="2 3" key="1">
    <citation type="submission" date="2013-09" db="EMBL/GenBank/DDBJ databases">
        <title>Complete genome sequence of Corynebacterium doosanense CAU 212(T) (=DSM 45436(T)), isolated from activated sludge.</title>
        <authorList>
            <person name="Schaffert L."/>
            <person name="Albersmeier A."/>
            <person name="Kalinowski J."/>
            <person name="Ruckert C."/>
        </authorList>
    </citation>
    <scope>NUCLEOTIDE SEQUENCE [LARGE SCALE GENOMIC DNA]</scope>
    <source>
        <strain evidence="2 3">CAU 212</strain>
    </source>
</reference>
<dbReference type="GO" id="GO:0043957">
    <property type="term" value="F:acryloyl-CoA reductase (NADPH) activity"/>
    <property type="evidence" value="ECO:0007669"/>
    <property type="project" value="TreeGrafter"/>
</dbReference>
<dbReference type="CDD" id="cd08288">
    <property type="entry name" value="MDR_yhdh"/>
    <property type="match status" value="1"/>
</dbReference>
<dbReference type="HOGENOM" id="CLU_026673_26_3_11"/>
<dbReference type="SMART" id="SM00829">
    <property type="entry name" value="PKS_ER"/>
    <property type="match status" value="1"/>
</dbReference>
<sequence>MASMTNSIVLNDNYEAELRDISGDDSFLGAGDLLIDVSHSSLNYKDAMALRGDKSIARQVPLIPGIDAVGTVVESASERFSAGDSVILNGAGLGEKRHGGYTPQLRIDASSTIALPSAFTAEQAGALGTAGFTAALSVDALVRQGVQPEDGEILVTGATGGVGSVALHLLSQLGYTTVAVTGRQDEHAEFLTKLGASDILDRADLGEEGKPLQKARWAGAVDSVGSTTLANILAQTKWGGVVTACGMAQGVDLPATVMPFILRGVHLAGVNSVDAPLELRQSAWDLLAEKLDAAVLDDMTTVIGLDEVIQAGSDLMDGKLSGRTAVRVR</sequence>
<dbReference type="InterPro" id="IPR020843">
    <property type="entry name" value="ER"/>
</dbReference>
<dbReference type="STRING" id="558173.CDOO_11070"/>
<dbReference type="Gene3D" id="3.40.50.720">
    <property type="entry name" value="NAD(P)-binding Rossmann-like Domain"/>
    <property type="match status" value="1"/>
</dbReference>
<dbReference type="InterPro" id="IPR036291">
    <property type="entry name" value="NAD(P)-bd_dom_sf"/>
</dbReference>
<evidence type="ECO:0000313" key="3">
    <source>
        <dbReference type="Proteomes" id="UP000029914"/>
    </source>
</evidence>
<dbReference type="eggNOG" id="COG0604">
    <property type="taxonomic scope" value="Bacteria"/>
</dbReference>
<dbReference type="Pfam" id="PF08240">
    <property type="entry name" value="ADH_N"/>
    <property type="match status" value="1"/>
</dbReference>
<dbReference type="Gene3D" id="3.90.180.10">
    <property type="entry name" value="Medium-chain alcohol dehydrogenases, catalytic domain"/>
    <property type="match status" value="1"/>
</dbReference>
<dbReference type="AlphaFoldDB" id="A0A097IHZ6"/>
<dbReference type="Pfam" id="PF00107">
    <property type="entry name" value="ADH_zinc_N"/>
    <property type="match status" value="1"/>
</dbReference>
<dbReference type="Proteomes" id="UP000029914">
    <property type="component" value="Chromosome"/>
</dbReference>
<dbReference type="PANTHER" id="PTHR43677:SF1">
    <property type="entry name" value="ACRYLYL-COA REDUCTASE ACUI-RELATED"/>
    <property type="match status" value="1"/>
</dbReference>
<dbReference type="PANTHER" id="PTHR43677">
    <property type="entry name" value="SHORT-CHAIN DEHYDROGENASE/REDUCTASE"/>
    <property type="match status" value="1"/>
</dbReference>
<protein>
    <submittedName>
        <fullName evidence="2">NADPH:quinone dehydrogenase</fullName>
    </submittedName>
</protein>
<dbReference type="SUPFAM" id="SSF50129">
    <property type="entry name" value="GroES-like"/>
    <property type="match status" value="1"/>
</dbReference>
<dbReference type="SUPFAM" id="SSF51735">
    <property type="entry name" value="NAD(P)-binding Rossmann-fold domains"/>
    <property type="match status" value="1"/>
</dbReference>
<dbReference type="InterPro" id="IPR051397">
    <property type="entry name" value="Zn-ADH-like_protein"/>
</dbReference>
<feature type="domain" description="Enoyl reductase (ER)" evidence="1">
    <location>
        <begin position="11"/>
        <end position="326"/>
    </location>
</feature>
<accession>A0A097IHZ6</accession>
<evidence type="ECO:0000313" key="2">
    <source>
        <dbReference type="EMBL" id="AIT61750.1"/>
    </source>
</evidence>
<keyword evidence="3" id="KW-1185">Reference proteome</keyword>
<dbReference type="InterPro" id="IPR011032">
    <property type="entry name" value="GroES-like_sf"/>
</dbReference>
<evidence type="ECO:0000259" key="1">
    <source>
        <dbReference type="SMART" id="SM00829"/>
    </source>
</evidence>
<dbReference type="EMBL" id="CP006764">
    <property type="protein sequence ID" value="AIT61750.1"/>
    <property type="molecule type" value="Genomic_DNA"/>
</dbReference>
<proteinExistence type="predicted"/>
<dbReference type="KEGG" id="cdo:CDOO_11070"/>
<dbReference type="NCBIfam" id="TIGR02823">
    <property type="entry name" value="oxido_YhdH"/>
    <property type="match status" value="1"/>
</dbReference>
<dbReference type="InterPro" id="IPR013149">
    <property type="entry name" value="ADH-like_C"/>
</dbReference>
<organism evidence="2 3">
    <name type="scientific">Corynebacterium doosanense CAU 212 = DSM 45436</name>
    <dbReference type="NCBI Taxonomy" id="558173"/>
    <lineage>
        <taxon>Bacteria</taxon>
        <taxon>Bacillati</taxon>
        <taxon>Actinomycetota</taxon>
        <taxon>Actinomycetes</taxon>
        <taxon>Mycobacteriales</taxon>
        <taxon>Corynebacteriaceae</taxon>
        <taxon>Corynebacterium</taxon>
    </lineage>
</organism>
<gene>
    <name evidence="2" type="ORF">CDOO_11070</name>
</gene>
<name>A0A097IHZ6_9CORY</name>
<dbReference type="InterPro" id="IPR013154">
    <property type="entry name" value="ADH-like_N"/>
</dbReference>
<dbReference type="InterPro" id="IPR014188">
    <property type="entry name" value="Acrylyl-CoA_reductase_AcuI"/>
</dbReference>